<reference evidence="1" key="1">
    <citation type="journal article" date="2021" name="Proc. Natl. Acad. Sci. U.S.A.">
        <title>A Catalog of Tens of Thousands of Viruses from Human Metagenomes Reveals Hidden Associations with Chronic Diseases.</title>
        <authorList>
            <person name="Tisza M.J."/>
            <person name="Buck C.B."/>
        </authorList>
    </citation>
    <scope>NUCLEOTIDE SEQUENCE</scope>
    <source>
        <strain evidence="1">CtKcB20</strain>
    </source>
</reference>
<dbReference type="EMBL" id="BK015870">
    <property type="protein sequence ID" value="DAD70746.1"/>
    <property type="molecule type" value="Genomic_DNA"/>
</dbReference>
<evidence type="ECO:0000313" key="1">
    <source>
        <dbReference type="EMBL" id="DAD70746.1"/>
    </source>
</evidence>
<protein>
    <submittedName>
        <fullName evidence="1">Uncharacterized protein</fullName>
    </submittedName>
</protein>
<name>A0A8S5LLH0_9CAUD</name>
<sequence length="92" mass="11043">MIWHYPTLKDDGWYPSKDKAWPVSGAYHILQMKETPNNLYSYNDNDFIVAYYNNLLECWETESLVDYIQWEDIKRWCVLTDKDGKPVKDMEG</sequence>
<organism evidence="1">
    <name type="scientific">Siphoviridae sp. ctKcB20</name>
    <dbReference type="NCBI Taxonomy" id="2827568"/>
    <lineage>
        <taxon>Viruses</taxon>
        <taxon>Duplodnaviria</taxon>
        <taxon>Heunggongvirae</taxon>
        <taxon>Uroviricota</taxon>
        <taxon>Caudoviricetes</taxon>
    </lineage>
</organism>
<accession>A0A8S5LLH0</accession>
<proteinExistence type="predicted"/>